<dbReference type="InterPro" id="IPR009543">
    <property type="entry name" value="VPS13_VAB"/>
</dbReference>
<comment type="similarity">
    <text evidence="1">Belongs to the VPS13 family.</text>
</comment>
<evidence type="ECO:0000313" key="9">
    <source>
        <dbReference type="Proteomes" id="UP000030645"/>
    </source>
</evidence>
<organism evidence="8 9">
    <name type="scientific">Morus notabilis</name>
    <dbReference type="NCBI Taxonomy" id="981085"/>
    <lineage>
        <taxon>Eukaryota</taxon>
        <taxon>Viridiplantae</taxon>
        <taxon>Streptophyta</taxon>
        <taxon>Embryophyta</taxon>
        <taxon>Tracheophyta</taxon>
        <taxon>Spermatophyta</taxon>
        <taxon>Magnoliopsida</taxon>
        <taxon>eudicotyledons</taxon>
        <taxon>Gunneridae</taxon>
        <taxon>Pentapetalae</taxon>
        <taxon>rosids</taxon>
        <taxon>fabids</taxon>
        <taxon>Rosales</taxon>
        <taxon>Moraceae</taxon>
        <taxon>Moreae</taxon>
        <taxon>Morus</taxon>
    </lineage>
</organism>
<feature type="region of interest" description="Disordered" evidence="4">
    <location>
        <begin position="61"/>
        <end position="86"/>
    </location>
</feature>
<dbReference type="Pfam" id="PF12624">
    <property type="entry name" value="VPS13_N"/>
    <property type="match status" value="1"/>
</dbReference>
<feature type="compositionally biased region" description="Basic and acidic residues" evidence="4">
    <location>
        <begin position="2269"/>
        <end position="2281"/>
    </location>
</feature>
<dbReference type="Pfam" id="PF25036">
    <property type="entry name" value="VPS13_VAB"/>
    <property type="match status" value="2"/>
</dbReference>
<proteinExistence type="inferred from homology"/>
<evidence type="ECO:0000256" key="1">
    <source>
        <dbReference type="ARBA" id="ARBA00006545"/>
    </source>
</evidence>
<dbReference type="GO" id="GO:0006869">
    <property type="term" value="P:lipid transport"/>
    <property type="evidence" value="ECO:0007669"/>
    <property type="project" value="UniProtKB-KW"/>
</dbReference>
<evidence type="ECO:0000259" key="6">
    <source>
        <dbReference type="Pfam" id="PF25036"/>
    </source>
</evidence>
<dbReference type="PANTHER" id="PTHR16166">
    <property type="entry name" value="VACUOLAR PROTEIN SORTING-ASSOCIATED PROTEIN VPS13"/>
    <property type="match status" value="1"/>
</dbReference>
<name>W9QCI9_9ROSA</name>
<keyword evidence="2" id="KW-0813">Transport</keyword>
<gene>
    <name evidence="8" type="ORF">L484_010461</name>
</gene>
<feature type="domain" description="Chorein N-terminal" evidence="5">
    <location>
        <begin position="75"/>
        <end position="590"/>
    </location>
</feature>
<feature type="domain" description="Vacuolar protein sorting-associated protein 13 VPS13 adaptor binding" evidence="6">
    <location>
        <begin position="2395"/>
        <end position="2563"/>
    </location>
</feature>
<feature type="compositionally biased region" description="Low complexity" evidence="4">
    <location>
        <begin position="2287"/>
        <end position="2297"/>
    </location>
</feature>
<dbReference type="EMBL" id="KE343370">
    <property type="protein sequence ID" value="EXB26144.1"/>
    <property type="molecule type" value="Genomic_DNA"/>
</dbReference>
<dbReference type="STRING" id="981085.W9QCI9"/>
<evidence type="ECO:0000259" key="5">
    <source>
        <dbReference type="Pfam" id="PF12624"/>
    </source>
</evidence>
<dbReference type="InterPro" id="IPR056748">
    <property type="entry name" value="VPS13-like_C"/>
</dbReference>
<dbReference type="PANTHER" id="PTHR16166:SF143">
    <property type="entry name" value="PROTEIN SORTING-ASSOCIATED PROTEIN, PUTATIVE (DUF1162)-RELATED"/>
    <property type="match status" value="1"/>
</dbReference>
<keyword evidence="9" id="KW-1185">Reference proteome</keyword>
<reference evidence="9" key="1">
    <citation type="submission" date="2013-01" db="EMBL/GenBank/DDBJ databases">
        <title>Draft Genome Sequence of a Mulberry Tree, Morus notabilis C.K. Schneid.</title>
        <authorList>
            <person name="He N."/>
            <person name="Zhao S."/>
        </authorList>
    </citation>
    <scope>NUCLEOTIDE SEQUENCE</scope>
</reference>
<dbReference type="Pfam" id="PF25037">
    <property type="entry name" value="VPS13_C"/>
    <property type="match status" value="1"/>
</dbReference>
<feature type="compositionally biased region" description="Basic and acidic residues" evidence="4">
    <location>
        <begin position="66"/>
        <end position="75"/>
    </location>
</feature>
<evidence type="ECO:0000259" key="7">
    <source>
        <dbReference type="Pfam" id="PF25037"/>
    </source>
</evidence>
<dbReference type="GO" id="GO:0045053">
    <property type="term" value="P:protein retention in Golgi apparatus"/>
    <property type="evidence" value="ECO:0007669"/>
    <property type="project" value="TreeGrafter"/>
</dbReference>
<evidence type="ECO:0000256" key="4">
    <source>
        <dbReference type="SAM" id="MobiDB-lite"/>
    </source>
</evidence>
<protein>
    <submittedName>
        <fullName evidence="8">Putative vacuolar protein sorting-associated protein 13C</fullName>
    </submittedName>
</protein>
<keyword evidence="3" id="KW-0445">Lipid transport</keyword>
<dbReference type="InterPro" id="IPR026847">
    <property type="entry name" value="VPS13"/>
</dbReference>
<dbReference type="eggNOG" id="KOG1809">
    <property type="taxonomic scope" value="Eukaryota"/>
</dbReference>
<evidence type="ECO:0000256" key="3">
    <source>
        <dbReference type="ARBA" id="ARBA00023055"/>
    </source>
</evidence>
<dbReference type="InterPro" id="IPR026854">
    <property type="entry name" value="VPS13_N"/>
</dbReference>
<evidence type="ECO:0000313" key="8">
    <source>
        <dbReference type="EMBL" id="EXB26144.1"/>
    </source>
</evidence>
<dbReference type="GO" id="GO:0006623">
    <property type="term" value="P:protein targeting to vacuole"/>
    <property type="evidence" value="ECO:0007669"/>
    <property type="project" value="TreeGrafter"/>
</dbReference>
<feature type="region of interest" description="Disordered" evidence="4">
    <location>
        <begin position="2269"/>
        <end position="2297"/>
    </location>
</feature>
<evidence type="ECO:0000256" key="2">
    <source>
        <dbReference type="ARBA" id="ARBA00022448"/>
    </source>
</evidence>
<feature type="domain" description="Intermembrane lipid transfer protein VPS13-like C-terminal" evidence="7">
    <location>
        <begin position="3123"/>
        <end position="3192"/>
    </location>
</feature>
<dbReference type="Proteomes" id="UP000030645">
    <property type="component" value="Unassembled WGS sequence"/>
</dbReference>
<sequence>MVACCLTCGSLCAIGGSGDGWTSRQGEGEGSLCYRRKRGWVDLTAGVGVGGLNGMVYGSPAYQDEEGGKEVERSVNRSGELDNNNPQHSINAEIMGLEISLDEVQLQQILILWDYLSTYQLREKYGRYRPWCSPLSKKQNGWQILWWRYAQESVLSDVRKKLKRTSWRNLGQRLSCRRKYVTLYKAKLYSLQPAPVHIGKMHDSRYLGFCLAKWHVDFGIVPSWNTAASGVDENVLGELEQMEKELDIEDILIYRSAAECKLQEFLSNPSALNININVGGVSVDKSRNDEHLAGKSRGWLNWLSLGMLGAGGTDDSSQFSGVVSDEVIKDIYEATKFHPNTSNVNAATNDKIYFCAIKFCIHQARGTTEPKLPNRPTLTNIWKYNREIAQLILCGSTIECKLGEESASLVTTINSVEMLYPCNRKVVLHMKKCNNENNFMESEHPSLKLQVDTSPSHEVEFSVKGFLEPVEVTCDVGCFLNCIEFFGVFSSFESHHQRRVLSSLNGIRDANSRLQSKAEYFLSSYKKVFWDICINNVVINVPWETELAEQWNLSLEAGAVVVTTKNVAGNLLSEDSKQSYALEKLNSSENSSSFMCFQPEYLNAHYEVEIKDLEVCVSASPLQVYFSPTIYGAVLGLIAYLQTVQSNSVSVNAEAVDSPTVKLKAAMVPVFGFCVNAKFESVRLLVDLANDGENSLSLIFVLQELDICYSLFLSEECWICLKALNVSTSQLRGENDGHILLSSGNHFSTSSTHQQDIDSGRGYRSDNLSDRSLFSEGCIILHFKALDTALTCCKYTICMNGAEIHCYPDVIRLLTGFFENLSASGTSCPNESFSSSSVYAGDPKTISDFGFQKFGFSNYFETGSPEHASIPLDRFPFITISNASSPGNLESSLLYSSSDWRKYFNLRDRRIRMQHFNVSTESKSASTHARSSRSTSGTEAYHVSRSSGANCPSFFDFNLCEIRLHFHDASGIVGTVTLPSSNCSLFVYEDCMDALCSLEGVTLTSDWWTKNFHEFIWGPCLPNLSPIINVRVQKNKHSLSGSHLEVGLSLQHVYCILPPEYLAIILGYFSLPDWSSDSNKTGDGMHESSDAENEGSVVYKFEILDSVLILPVESSEPQFLKAEFQQVYFSFINSSSPDNALKGIPCESLVPEDKLAKRSDCLNIFGRDVFLSFLSFKDHGCLSLDKDANCADVTLLAPLSADIWVRLPCESESSRKSTPLTTCIMSRISECQVLAEDDHFFFGFEALLDVMNQFSLVPDQSKCFKSDVPEFLQLKRCFKQNSVASPIASSVVLTEVRCHVNSLVMKFHQFTKGSTELIAKAEMQLTLSAILRNDFLSSLDLTFSYLEFLSLPSSIVLARCTSPSLTSSVLDISLSEVNQGENELYLSIPSLDIWVHLSDWVDMIDMFVSYAGQLSKTELLGTSSKSFNLYKVDTLDNTASTGSPYSLCSSGASTYPSSGNTEQDAMVMTVKLENIGVTFHFPIYFSNKACGEFPVAQGQRDISPVTSSSVVGGNDLKYISVSMHSKSSGLLIDGRSTKLKTKMERLSGTIALSEDNNVLSWPFFQIFHVVLDAELHGKTQPVHVKVELQCDHLNVWLSHNFFYFLRCVTFVIPEAGPSQFPFGGVDFKVNMRKVSFLLSDGRWSCSGPLFEILVRNIVLYINMMESYLEGLVSGEFQVSYNNIHKVFWEPFIEPWQFEINVTRKQEMSLNSSIMTDIQLKSTAQLNLNVTEPLIECVFRTFDMIKDSWDAVESNNVPESQKLLNPPHKHMYDGRYAPYVLQNLTSLPLVYHIYKGPIDDSGVTEMDVKSVEPGASIPLYINDTLEELFHVWPTHSSDRLAEQKLSGVAHHYISIQLDGTSAPFAPISMRVGLTYFEVDFYKAYNENGRDNSTNTRSGFEVPVVFDVSAHRYSKFIRIYSTVILSNATSTPLELRFDIPFGVSPKILDPIYPGQELPLPLHLAEAGRIRWRPIGNSYLWSEVYNLSNLLLQETKVGFLKSSVCYPAHPSNDPFRCVMSVRNVSLPCHTKSDLNTYAKSSCEKSKLDEPNKWCVHQLTLCTPLVVKNYLPKEVSLAIESGGVTHTAFLSEVETFFHYVDPSHDLGFEISFCGSKPATVKFPRIETFCTMAKFSGTKFAVLEVIAFDSHQSIGPTYVTIEKTTDAFSGARELSIYVPFLLYNCTGFPLLISEYGSQMNRVPSVISSSYDMGEQELYQTIDGLHLVSSIEGSRASNPHVIECSSSSHVISTRNGVNPQKQRFRYNSLISENSKESLHEQSSENDYKTQNASFNSSKNRLSSSGGDLRNYNFMGYDRGKVGADMYSPVPFSAINELMVMLSRAQPDYVPENTSNLVWSSPFFLVPPSGSTTVLVPQSLPNAAFMISLTSSVVAGPLTGRSSAITFQPRYVISNACSKDLCFKQKGTDHIFRLRMGEHSHLHWMDTTRELLVSVRYNEPGWQWSGSFLPDHLGDTQVKMQNYVSGSSSVIRVEMQNADVSVRDEKVVGSLHGDSGTMLILLSDDDTGYMPYKIDNFSKERLRIFQQKCDTFETIVHSYTSCPYAWDEPCYPHRLTVEVPGERVLGSYSLDEVKEYIPVDLPPSSEKPGRKLVLSVHAEGATKVLRVIDSNYHILNDTENSSGPYLREKKKQEQKQDKVVGNKEQISVVIPHLGISLINIYLQELLFACAQNIRVVLLQSLDQQKLSFQISSLQIDNQLRSSPYPVLLSFDRECKSNQAERILQRTSDGSYEPVFSIAVSKVADFHLELGQELILSLFAFIKEVTSRFQSTVVHLSDPLSSPLISDASLVESSSHAQTSEYHQKAGEDNSYLINVPVFNDYNKHSKSLPLVIPIGAPWQQIYLLAKRQRKIYVEVFEISPVNLTLSFSSAPWILRKGILTSGEFLVHRGLMALADVEGAQVHLKRLTISHHISSWESIQEIFIRHCTRQLLHEMYKVFGSAGVIGNPMGFARTLGLGIRDFLSVPARTIFQSPTGLITGMAQGTTSLLRNTVYAVSDAATQFSKAAHKGIVAFTFDDQAVSGMEQLQTGVASHSKGVINEVLEGLTGLLQSPIKGAEKHGLPGVLSGIALGVTGLVAKPAASILQVTGKTAQSIRNRSRLYQMARQRFRVRFPRPLSREAPLRPYSWEEALGTSVLAEAGDGVKLKDEVLVACKALKQAGKFVVITERLILIVSCSRLVDLGKPEFRGIPADLEWVVESEIGLETVMHADSHQGVVHIVGSSSDTLSRQNQRAKGGSGTSVRWNSPTLPLIQTNLELEHTEDAENLLEILSSAIERGKNQGWGRRYLLHRSGIK</sequence>
<accession>W9QCI9</accession>
<feature type="domain" description="Vacuolar protein sorting-associated protein 13 VPS13 adaptor binding" evidence="6">
    <location>
        <begin position="1910"/>
        <end position="2193"/>
    </location>
</feature>